<comment type="caution">
    <text evidence="2">The sequence shown here is derived from an EMBL/GenBank/DDBJ whole genome shotgun (WGS) entry which is preliminary data.</text>
</comment>
<evidence type="ECO:0000256" key="1">
    <source>
        <dbReference type="SAM" id="Coils"/>
    </source>
</evidence>
<keyword evidence="1" id="KW-0175">Coiled coil</keyword>
<reference evidence="2" key="1">
    <citation type="submission" date="2023-04" db="EMBL/GenBank/DDBJ databases">
        <title>Phytophthora lilii NBRC 32176.</title>
        <authorList>
            <person name="Ichikawa N."/>
            <person name="Sato H."/>
            <person name="Tonouchi N."/>
        </authorList>
    </citation>
    <scope>NUCLEOTIDE SEQUENCE</scope>
    <source>
        <strain evidence="2">NBRC 32176</strain>
    </source>
</reference>
<protein>
    <submittedName>
        <fullName evidence="2">Unnamed protein product</fullName>
    </submittedName>
</protein>
<dbReference type="EMBL" id="BSXW01000305">
    <property type="protein sequence ID" value="GMF18050.1"/>
    <property type="molecule type" value="Genomic_DNA"/>
</dbReference>
<gene>
    <name evidence="2" type="ORF">Plil01_000669400</name>
</gene>
<dbReference type="Proteomes" id="UP001165083">
    <property type="component" value="Unassembled WGS sequence"/>
</dbReference>
<evidence type="ECO:0000313" key="3">
    <source>
        <dbReference type="Proteomes" id="UP001165083"/>
    </source>
</evidence>
<accession>A0A9W6TQH6</accession>
<dbReference type="OrthoDB" id="127326at2759"/>
<proteinExistence type="predicted"/>
<evidence type="ECO:0000313" key="2">
    <source>
        <dbReference type="EMBL" id="GMF18050.1"/>
    </source>
</evidence>
<feature type="coiled-coil region" evidence="1">
    <location>
        <begin position="96"/>
        <end position="130"/>
    </location>
</feature>
<keyword evidence="3" id="KW-1185">Reference proteome</keyword>
<dbReference type="CDD" id="cd14686">
    <property type="entry name" value="bZIP"/>
    <property type="match status" value="1"/>
</dbReference>
<name>A0A9W6TQH6_9STRA</name>
<organism evidence="2 3">
    <name type="scientific">Phytophthora lilii</name>
    <dbReference type="NCBI Taxonomy" id="2077276"/>
    <lineage>
        <taxon>Eukaryota</taxon>
        <taxon>Sar</taxon>
        <taxon>Stramenopiles</taxon>
        <taxon>Oomycota</taxon>
        <taxon>Peronosporomycetes</taxon>
        <taxon>Peronosporales</taxon>
        <taxon>Peronosporaceae</taxon>
        <taxon>Phytophthora</taxon>
    </lineage>
</organism>
<dbReference type="AlphaFoldDB" id="A0A9W6TQH6"/>
<sequence length="326" mass="36672">MASSFLLPPPSTFQLSDTIVGEVAHRFAPLHGVITNASGITSCKPLPPLRHITLLGTDNTDTNVLRAQTAERQLDDGQKTPASRRERCRINQARYRKRQRQHANTLDSSIQQLREEIDELEIKRQKVIRCAPTNQSVWVVATEYFRVFRRGYMASRSARESSCPEICHTQLKFLREAMTEDVTDGDACGPTALLENWKWLSLYHDDVLVQPKRLEQVAKTSILASTTVSLTITESTLRHIYPHLIAAGNGAVEMSSLAKRLLGKRLVLPGSIRFDWDNATSRVKRLETKLDMLTPMLKLLGSLEDVANVFNEAVITLEGRLRLGKC</sequence>